<keyword evidence="5" id="KW-0408">Iron</keyword>
<dbReference type="PANTHER" id="PTHR45444:SF3">
    <property type="entry name" value="XANTHINE DEHYDROGENASE"/>
    <property type="match status" value="1"/>
</dbReference>
<dbReference type="PROSITE" id="PS51085">
    <property type="entry name" value="2FE2S_FER_2"/>
    <property type="match status" value="1"/>
</dbReference>
<dbReference type="InterPro" id="IPR036318">
    <property type="entry name" value="FAD-bd_PCMH-like_sf"/>
</dbReference>
<dbReference type="InterPro" id="IPR001041">
    <property type="entry name" value="2Fe-2S_ferredoxin-type"/>
</dbReference>
<dbReference type="GO" id="GO:0051537">
    <property type="term" value="F:2 iron, 2 sulfur cluster binding"/>
    <property type="evidence" value="ECO:0007669"/>
    <property type="project" value="InterPro"/>
</dbReference>
<dbReference type="InterPro" id="IPR002888">
    <property type="entry name" value="2Fe-2S-bd"/>
</dbReference>
<organism evidence="8 9">
    <name type="scientific">Thiorhodococcus minor</name>
    <dbReference type="NCBI Taxonomy" id="57489"/>
    <lineage>
        <taxon>Bacteria</taxon>
        <taxon>Pseudomonadati</taxon>
        <taxon>Pseudomonadota</taxon>
        <taxon>Gammaproteobacteria</taxon>
        <taxon>Chromatiales</taxon>
        <taxon>Chromatiaceae</taxon>
        <taxon>Thiorhodococcus</taxon>
    </lineage>
</organism>
<dbReference type="Pfam" id="PF00111">
    <property type="entry name" value="Fer2"/>
    <property type="match status" value="1"/>
</dbReference>
<dbReference type="PROSITE" id="PS00197">
    <property type="entry name" value="2FE2S_FER_1"/>
    <property type="match status" value="1"/>
</dbReference>
<comment type="caution">
    <text evidence="8">The sequence shown here is derived from an EMBL/GenBank/DDBJ whole genome shotgun (WGS) entry which is preliminary data.</text>
</comment>
<dbReference type="InterPro" id="IPR012675">
    <property type="entry name" value="Beta-grasp_dom_sf"/>
</dbReference>
<dbReference type="SMART" id="SM01092">
    <property type="entry name" value="CO_deh_flav_C"/>
    <property type="match status" value="1"/>
</dbReference>
<dbReference type="Proteomes" id="UP000483379">
    <property type="component" value="Unassembled WGS sequence"/>
</dbReference>
<dbReference type="InterPro" id="IPR016166">
    <property type="entry name" value="FAD-bd_PCMH"/>
</dbReference>
<gene>
    <name evidence="8" type="ORF">G3446_23770</name>
</gene>
<evidence type="ECO:0000256" key="3">
    <source>
        <dbReference type="ARBA" id="ARBA00022827"/>
    </source>
</evidence>
<keyword evidence="3" id="KW-0274">FAD</keyword>
<dbReference type="InterPro" id="IPR002346">
    <property type="entry name" value="Mopterin_DH_FAD-bd"/>
</dbReference>
<sequence>MIHCLLNDEEVCTEAGQTDLTLTWLREQRGLTGTKYGCGDGGCGACAVLLGHRDPRGAIRYRVVDSCLLPLGALREAHLVTIEGLSQTCAGEQDALGPIQAALVEEGAVQCGFCTPGLVVALTAYLLNGRLDCDEEVLEAVDGNLCRCTGYMGIKRAVRRIRRELVGLPNEPVARRDALIAQRVLPPWFAGAAQRLAALPASAPRPEHACIIAGGTDLFGRPDPGLERHPIWLLERDASLSGVTLEQGRCRIGAGTTIEELLESDALASALPHVQGFLSQVSATPIRDRATLGGNLVNASPIADLCICLLALDAEVTLAGPSGERALPLADLYLGYKRLAMAEDEMITAVAFPLQPGLIRFNFEKVAHRKTLDIAAVNSAMRLDLEGSTIQRAILSAGGVGPTPRRLSATSDWLTGRLVDAETVGEAARLAMAEATPIDDVHGSATYKRTLLGRLVQAHFLALAPNADELRIDGDTP</sequence>
<evidence type="ECO:0000259" key="7">
    <source>
        <dbReference type="PROSITE" id="PS51387"/>
    </source>
</evidence>
<dbReference type="Pfam" id="PF00941">
    <property type="entry name" value="FAD_binding_5"/>
    <property type="match status" value="1"/>
</dbReference>
<dbReference type="InterPro" id="IPR036683">
    <property type="entry name" value="CO_DH_flav_C_dom_sf"/>
</dbReference>
<proteinExistence type="predicted"/>
<dbReference type="InterPro" id="IPR016169">
    <property type="entry name" value="FAD-bd_PCMH_sub2"/>
</dbReference>
<dbReference type="SUPFAM" id="SSF55447">
    <property type="entry name" value="CO dehydrogenase flavoprotein C-terminal domain-like"/>
    <property type="match status" value="1"/>
</dbReference>
<dbReference type="SUPFAM" id="SSF47741">
    <property type="entry name" value="CO dehydrogenase ISP C-domain like"/>
    <property type="match status" value="1"/>
</dbReference>
<evidence type="ECO:0000256" key="2">
    <source>
        <dbReference type="ARBA" id="ARBA00022723"/>
    </source>
</evidence>
<dbReference type="EMBL" id="JAAIJQ010000116">
    <property type="protein sequence ID" value="NEV64848.1"/>
    <property type="molecule type" value="Genomic_DNA"/>
</dbReference>
<name>A0A6M0K502_9GAMM</name>
<dbReference type="InterPro" id="IPR005107">
    <property type="entry name" value="CO_DH_flav_C"/>
</dbReference>
<evidence type="ECO:0000256" key="4">
    <source>
        <dbReference type="ARBA" id="ARBA00023002"/>
    </source>
</evidence>
<dbReference type="SUPFAM" id="SSF54292">
    <property type="entry name" value="2Fe-2S ferredoxin-like"/>
    <property type="match status" value="1"/>
</dbReference>
<feature type="domain" description="2Fe-2S ferredoxin-type" evidence="6">
    <location>
        <begin position="1"/>
        <end position="85"/>
    </location>
</feature>
<accession>A0A6M0K502</accession>
<dbReference type="Gene3D" id="3.30.390.50">
    <property type="entry name" value="CO dehydrogenase flavoprotein, C-terminal domain"/>
    <property type="match status" value="1"/>
</dbReference>
<dbReference type="InterPro" id="IPR036010">
    <property type="entry name" value="2Fe-2S_ferredoxin-like_sf"/>
</dbReference>
<evidence type="ECO:0000313" key="8">
    <source>
        <dbReference type="EMBL" id="NEV64848.1"/>
    </source>
</evidence>
<evidence type="ECO:0000256" key="5">
    <source>
        <dbReference type="ARBA" id="ARBA00023004"/>
    </source>
</evidence>
<dbReference type="PANTHER" id="PTHR45444">
    <property type="entry name" value="XANTHINE DEHYDROGENASE"/>
    <property type="match status" value="1"/>
</dbReference>
<dbReference type="Pfam" id="PF01799">
    <property type="entry name" value="Fer2_2"/>
    <property type="match status" value="1"/>
</dbReference>
<dbReference type="PROSITE" id="PS51387">
    <property type="entry name" value="FAD_PCMH"/>
    <property type="match status" value="1"/>
</dbReference>
<dbReference type="GO" id="GO:0071949">
    <property type="term" value="F:FAD binding"/>
    <property type="evidence" value="ECO:0007669"/>
    <property type="project" value="InterPro"/>
</dbReference>
<keyword evidence="4" id="KW-0560">Oxidoreductase</keyword>
<evidence type="ECO:0000256" key="1">
    <source>
        <dbReference type="ARBA" id="ARBA00022630"/>
    </source>
</evidence>
<reference evidence="8 9" key="1">
    <citation type="submission" date="2020-02" db="EMBL/GenBank/DDBJ databases">
        <title>Genome sequences of Thiorhodococcus mannitoliphagus and Thiorhodococcus minor, purple sulfur photosynthetic bacteria in the gammaproteobacterial family, Chromatiaceae.</title>
        <authorList>
            <person name="Aviles F.A."/>
            <person name="Meyer T.E."/>
            <person name="Kyndt J.A."/>
        </authorList>
    </citation>
    <scope>NUCLEOTIDE SEQUENCE [LARGE SCALE GENOMIC DNA]</scope>
    <source>
        <strain evidence="8 9">DSM 11518</strain>
    </source>
</reference>
<dbReference type="InterPro" id="IPR036884">
    <property type="entry name" value="2Fe-2S-bd_dom_sf"/>
</dbReference>
<keyword evidence="9" id="KW-1185">Reference proteome</keyword>
<dbReference type="GO" id="GO:0005506">
    <property type="term" value="F:iron ion binding"/>
    <property type="evidence" value="ECO:0007669"/>
    <property type="project" value="InterPro"/>
</dbReference>
<dbReference type="RefSeq" id="WP_164455999.1">
    <property type="nucleotide sequence ID" value="NZ_JAAIJQ010000116.1"/>
</dbReference>
<dbReference type="InterPro" id="IPR016208">
    <property type="entry name" value="Ald_Oxase/xanthine_DH-like"/>
</dbReference>
<protein>
    <submittedName>
        <fullName evidence="8">2Fe-2S iron-sulfur cluster binding domain-containing protein</fullName>
    </submittedName>
</protein>
<dbReference type="AlphaFoldDB" id="A0A6M0K502"/>
<feature type="domain" description="FAD-binding PCMH-type" evidence="7">
    <location>
        <begin position="176"/>
        <end position="357"/>
    </location>
</feature>
<dbReference type="Pfam" id="PF03450">
    <property type="entry name" value="CO_deh_flav_C"/>
    <property type="match status" value="1"/>
</dbReference>
<evidence type="ECO:0000259" key="6">
    <source>
        <dbReference type="PROSITE" id="PS51085"/>
    </source>
</evidence>
<keyword evidence="1" id="KW-0285">Flavoprotein</keyword>
<dbReference type="InterPro" id="IPR006058">
    <property type="entry name" value="2Fe2S_fd_BS"/>
</dbReference>
<dbReference type="Gene3D" id="3.10.20.30">
    <property type="match status" value="1"/>
</dbReference>
<dbReference type="Gene3D" id="3.30.465.10">
    <property type="match status" value="1"/>
</dbReference>
<dbReference type="Gene3D" id="1.10.150.120">
    <property type="entry name" value="[2Fe-2S]-binding domain"/>
    <property type="match status" value="1"/>
</dbReference>
<dbReference type="SUPFAM" id="SSF56176">
    <property type="entry name" value="FAD-binding/transporter-associated domain-like"/>
    <property type="match status" value="1"/>
</dbReference>
<keyword evidence="2" id="KW-0479">Metal-binding</keyword>
<evidence type="ECO:0000313" key="9">
    <source>
        <dbReference type="Proteomes" id="UP000483379"/>
    </source>
</evidence>
<dbReference type="GO" id="GO:0016491">
    <property type="term" value="F:oxidoreductase activity"/>
    <property type="evidence" value="ECO:0007669"/>
    <property type="project" value="UniProtKB-KW"/>
</dbReference>